<dbReference type="RefSeq" id="XP_004355738.1">
    <property type="nucleotide sequence ID" value="XM_004355685.1"/>
</dbReference>
<protein>
    <submittedName>
        <fullName evidence="2">Uncharacterized protein</fullName>
    </submittedName>
</protein>
<dbReference type="AlphaFoldDB" id="F4Q5J5"/>
<dbReference type="KEGG" id="dfa:DFA_08244"/>
<dbReference type="EMBL" id="GL883021">
    <property type="protein sequence ID" value="EGG17254.1"/>
    <property type="molecule type" value="Genomic_DNA"/>
</dbReference>
<organism evidence="2 3">
    <name type="scientific">Cavenderia fasciculata</name>
    <name type="common">Slime mold</name>
    <name type="synonym">Dictyostelium fasciculatum</name>
    <dbReference type="NCBI Taxonomy" id="261658"/>
    <lineage>
        <taxon>Eukaryota</taxon>
        <taxon>Amoebozoa</taxon>
        <taxon>Evosea</taxon>
        <taxon>Eumycetozoa</taxon>
        <taxon>Dictyostelia</taxon>
        <taxon>Acytosteliales</taxon>
        <taxon>Cavenderiaceae</taxon>
        <taxon>Cavenderia</taxon>
    </lineage>
</organism>
<evidence type="ECO:0000256" key="1">
    <source>
        <dbReference type="SAM" id="MobiDB-lite"/>
    </source>
</evidence>
<dbReference type="SUPFAM" id="SSF52047">
    <property type="entry name" value="RNI-like"/>
    <property type="match status" value="1"/>
</dbReference>
<dbReference type="GeneID" id="14868951"/>
<dbReference type="InterPro" id="IPR051251">
    <property type="entry name" value="STK_FNIP-Repeat"/>
</dbReference>
<evidence type="ECO:0000313" key="3">
    <source>
        <dbReference type="Proteomes" id="UP000007797"/>
    </source>
</evidence>
<reference evidence="3" key="1">
    <citation type="journal article" date="2011" name="Genome Res.">
        <title>Phylogeny-wide analysis of social amoeba genomes highlights ancient origins for complex intercellular communication.</title>
        <authorList>
            <person name="Heidel A.J."/>
            <person name="Lawal H.M."/>
            <person name="Felder M."/>
            <person name="Schilde C."/>
            <person name="Helps N.R."/>
            <person name="Tunggal B."/>
            <person name="Rivero F."/>
            <person name="John U."/>
            <person name="Schleicher M."/>
            <person name="Eichinger L."/>
            <person name="Platzer M."/>
            <person name="Noegel A.A."/>
            <person name="Schaap P."/>
            <person name="Gloeckner G."/>
        </authorList>
    </citation>
    <scope>NUCLEOTIDE SEQUENCE [LARGE SCALE GENOMIC DNA]</scope>
    <source>
        <strain evidence="3">SH3</strain>
    </source>
</reference>
<keyword evidence="3" id="KW-1185">Reference proteome</keyword>
<dbReference type="PANTHER" id="PTHR32134:SF92">
    <property type="entry name" value="FNIP REPEAT-CONTAINING PROTEIN"/>
    <property type="match status" value="1"/>
</dbReference>
<dbReference type="Proteomes" id="UP000007797">
    <property type="component" value="Unassembled WGS sequence"/>
</dbReference>
<name>F4Q5J5_CACFS</name>
<proteinExistence type="predicted"/>
<feature type="region of interest" description="Disordered" evidence="1">
    <location>
        <begin position="288"/>
        <end position="321"/>
    </location>
</feature>
<evidence type="ECO:0000313" key="2">
    <source>
        <dbReference type="EMBL" id="EGG17254.1"/>
    </source>
</evidence>
<gene>
    <name evidence="2" type="ORF">DFA_08244</name>
</gene>
<accession>F4Q5J5</accession>
<sequence>MNYQSIQLVQILSKRLLFSTFTNQYYSSNLFYNIITEIDDNGDIISLLLTCKKLYSQNSSSVRRSIQFKGIEAINDNGYISKQFKSTFNQFNLSSFKDILKNSISDHQVIVPEQNNLIKDPLHNINDYPKWVQQRITPNREDTSNITTALIHYYESVETSLKRIYDMSSIETLSITDRYVKVVDLTSISLLPRLERLVLCVHSLKLGTHTSLKSLQLHLSTTYPLCHFGLDKFVSLTDLSFTYKNVTNIGPGLLPNSLLSLSIISKGVPPPNTFLSLTSLINLDLTTHEKTDGEDYDDDDEDEEEDREEEEEEDREEEEEEAIYVNNNQEEKKLFINLDCLNNLKTLGFSDDFEKEKYSIEISVPQSIKKLGLQSRCAYISSQSTLPQLQELHVRETGLNDHRGLGLLSSSPCLKQLSISFNDYIGHDIIIPSTVEKLTIYKYIEADVLEQVVLPSSLTELSILRGYENNWNVKNLPESLNKLVLESNGGQDTIVLPTSYPLGLETLDLLNIRDNFVMDVDQLPSTIKYLSMALKPNHEVEKKDLKGLPIYSIGSKFTKKITSFQQHLPINITHLTCYMRMRMLYYKVLFRLDEIINQTNVIYLTIIVFHQPPLHFSIKRLDSDNKNVLVLENDTLQGGIITQQKKSINSQQQQYDPIYLYFDLKERISADKSGLQIKSGPDPVFPNSLTTLSVRPKKILSPDTFLSLKSLVSLTIDLGTYGVQERPFINLEGLHCLETFMLRAEYYEGEDIYSISVNIPSSIKFLHLLSCDVQIPQQIMNGKFKD</sequence>
<dbReference type="PANTHER" id="PTHR32134">
    <property type="entry name" value="FNIP REPEAT-CONTAINING PROTEIN"/>
    <property type="match status" value="1"/>
</dbReference>
<feature type="compositionally biased region" description="Acidic residues" evidence="1">
    <location>
        <begin position="294"/>
        <end position="321"/>
    </location>
</feature>